<dbReference type="EMBL" id="AQHW01000002">
    <property type="protein sequence ID" value="KKB60418.1"/>
    <property type="molecule type" value="Genomic_DNA"/>
</dbReference>
<dbReference type="PATRIC" id="fig|1203610.3.peg.316"/>
<gene>
    <name evidence="7" type="ORF">HMPREF1536_00298</name>
</gene>
<evidence type="ECO:0000256" key="2">
    <source>
        <dbReference type="ARBA" id="ARBA00006011"/>
    </source>
</evidence>
<reference evidence="7 8" key="1">
    <citation type="submission" date="2013-04" db="EMBL/GenBank/DDBJ databases">
        <title>The Genome Sequence of Parabacteroides gordonii DSM 23371.</title>
        <authorList>
            <consortium name="The Broad Institute Genomics Platform"/>
            <person name="Earl A."/>
            <person name="Ward D."/>
            <person name="Feldgarden M."/>
            <person name="Gevers D."/>
            <person name="Martens E."/>
            <person name="Sakamoto M."/>
            <person name="Benno Y."/>
            <person name="Suzuki N."/>
            <person name="Matsunaga N."/>
            <person name="Koshihara K."/>
            <person name="Seki M."/>
            <person name="Komiya H."/>
            <person name="Walker B."/>
            <person name="Young S."/>
            <person name="Zeng Q."/>
            <person name="Gargeya S."/>
            <person name="Fitzgerald M."/>
            <person name="Haas B."/>
            <person name="Abouelleil A."/>
            <person name="Allen A.W."/>
            <person name="Alvarado L."/>
            <person name="Arachchi H.M."/>
            <person name="Berlin A.M."/>
            <person name="Chapman S.B."/>
            <person name="Gainer-Dewar J."/>
            <person name="Goldberg J."/>
            <person name="Griggs A."/>
            <person name="Gujja S."/>
            <person name="Hansen M."/>
            <person name="Howarth C."/>
            <person name="Imamovic A."/>
            <person name="Ireland A."/>
            <person name="Larimer J."/>
            <person name="McCowan C."/>
            <person name="Murphy C."/>
            <person name="Pearson M."/>
            <person name="Poon T.W."/>
            <person name="Priest M."/>
            <person name="Roberts A."/>
            <person name="Saif S."/>
            <person name="Shea T."/>
            <person name="Sisk P."/>
            <person name="Sykes S."/>
            <person name="Wortman J."/>
            <person name="Nusbaum C."/>
            <person name="Birren B."/>
        </authorList>
    </citation>
    <scope>NUCLEOTIDE SEQUENCE [LARGE SCALE GENOMIC DNA]</scope>
    <source>
        <strain evidence="7 8">MS-1</strain>
    </source>
</reference>
<comment type="similarity">
    <text evidence="2">Belongs to the bacteroidetes fimbrillin superfamily. FimA/Mfa1 family.</text>
</comment>
<comment type="caution">
    <text evidence="7">The sequence shown here is derived from an EMBL/GenBank/DDBJ whole genome shotgun (WGS) entry which is preliminary data.</text>
</comment>
<keyword evidence="8" id="KW-1185">Reference proteome</keyword>
<comment type="subcellular location">
    <subcellularLocation>
        <location evidence="1">Fimbrium</location>
    </subcellularLocation>
</comment>
<evidence type="ECO:0000313" key="7">
    <source>
        <dbReference type="EMBL" id="KKB60418.1"/>
    </source>
</evidence>
<keyword evidence="4" id="KW-0281">Fimbrium</keyword>
<sequence>MAGFLPSIGLSGCTNESPADPDTGEGKPVPVIISLTPEEAAAPIAATGNGGDEIKTLNIYIVNATGKVEAHVDETDFTFNTAHNEGTTASTVKLQPGTKTVYAFANCEGDAFSTLSLSDDWATVPEAVSGNQPIDIIPINAGNGIPMSARTTWEVSESRTTYKVELIRMVAKMEITLKDQRESQSNKVTSLTLAQFQPDRTKLFRPNYGIVELPESPTLSWSDWKWVQENERTASPSIAPFYLHETKGSFTVSIAIDREASPRTAILNTTIPRNHFYPLTIYLTDYSLDIQGSYRLAAIGTVTVSKNIGNGYTIELPEGSSDVQISIGLKENGTLKSSDVTWTCSPAIDHFNYNTSGQNATLVLSSEAIPAIPAEHEIIVTATFLKNGKKETYSFDLTLLIRPLADDDLTKASPASPLRETQPISIEL</sequence>
<keyword evidence="3" id="KW-0732">Signal</keyword>
<dbReference type="Proteomes" id="UP000033035">
    <property type="component" value="Unassembled WGS sequence"/>
</dbReference>
<feature type="domain" description="Major fimbrial subunit protein N-terminal" evidence="6">
    <location>
        <begin position="36"/>
        <end position="154"/>
    </location>
</feature>
<dbReference type="InterPro" id="IPR029141">
    <property type="entry name" value="FimA_N"/>
</dbReference>
<dbReference type="HOGENOM" id="CLU_640681_0_0_10"/>
<dbReference type="GO" id="GO:0009289">
    <property type="term" value="C:pilus"/>
    <property type="evidence" value="ECO:0007669"/>
    <property type="project" value="UniProtKB-SubCell"/>
</dbReference>
<evidence type="ECO:0000256" key="5">
    <source>
        <dbReference type="SAM" id="MobiDB-lite"/>
    </source>
</evidence>
<protein>
    <recommendedName>
        <fullName evidence="6">Major fimbrial subunit protein N-terminal domain-containing protein</fullName>
    </recommendedName>
</protein>
<proteinExistence type="inferred from homology"/>
<evidence type="ECO:0000259" key="6">
    <source>
        <dbReference type="Pfam" id="PF06321"/>
    </source>
</evidence>
<evidence type="ECO:0000256" key="1">
    <source>
        <dbReference type="ARBA" id="ARBA00004561"/>
    </source>
</evidence>
<evidence type="ECO:0000313" key="8">
    <source>
        <dbReference type="Proteomes" id="UP000033035"/>
    </source>
</evidence>
<name>A0A0F5JRJ9_9BACT</name>
<evidence type="ECO:0000256" key="4">
    <source>
        <dbReference type="ARBA" id="ARBA00023263"/>
    </source>
</evidence>
<organism evidence="7 8">
    <name type="scientific">Parabacteroides gordonii MS-1 = DSM 23371</name>
    <dbReference type="NCBI Taxonomy" id="1203610"/>
    <lineage>
        <taxon>Bacteria</taxon>
        <taxon>Pseudomonadati</taxon>
        <taxon>Bacteroidota</taxon>
        <taxon>Bacteroidia</taxon>
        <taxon>Bacteroidales</taxon>
        <taxon>Tannerellaceae</taxon>
        <taxon>Parabacteroides</taxon>
    </lineage>
</organism>
<evidence type="ECO:0000256" key="3">
    <source>
        <dbReference type="ARBA" id="ARBA00022729"/>
    </source>
</evidence>
<dbReference type="Pfam" id="PF06321">
    <property type="entry name" value="P_gingi_FimA"/>
    <property type="match status" value="1"/>
</dbReference>
<feature type="region of interest" description="Disordered" evidence="5">
    <location>
        <begin position="1"/>
        <end position="27"/>
    </location>
</feature>
<accession>A0A0F5JRJ9</accession>
<dbReference type="STRING" id="1203610.HMPREF1536_00298"/>
<dbReference type="AlphaFoldDB" id="A0A0F5JRJ9"/>